<feature type="compositionally biased region" description="Polar residues" evidence="1">
    <location>
        <begin position="315"/>
        <end position="343"/>
    </location>
</feature>
<dbReference type="EMBL" id="JAPEIS010000015">
    <property type="protein sequence ID" value="KAJ8059204.1"/>
    <property type="molecule type" value="Genomic_DNA"/>
</dbReference>
<dbReference type="AlphaFoldDB" id="A0A9X0AAE5"/>
<feature type="compositionally biased region" description="Basic and acidic residues" evidence="1">
    <location>
        <begin position="118"/>
        <end position="129"/>
    </location>
</feature>
<sequence length="572" mass="63219">MCVKKFWGYTCGHCSPPSLVKCPTTSQNENFPPCSMMAEQPVFANQFCHGCMRVSWNMQVIADENAHRERHERGECSCEIIFDRAERERREKERELREERRENGEREVRALREGGEELEARELRREGERNGSGSGRDGNARVGTKGRGRGRDAVTDKIDDKNNSEGRDGRMEESRENTGMMRGSNGDFIVGAASSEYPDPRPTDPASLHRYFHVANQMGNIGHSYMNPMTDVTNGIPISNPPLMTSSSPIHGNMMIIPPSPRMNSMGEYPTNHPIHSNQRIDNHPLHPFGMMHTPPPPPAPAGPPSYQSPPMAPSNYSDGNNSSVCRGNQYSWSPNTEPNAPTDNRDHRSYNHTGQTRVQYPTVPEFAEPIPYPQHQNIDLNAQRNAYNYVGYYMDRPNAVTNGSPQTRAQGPGPVSMTDHQTTGTFIRAPTFSPLPGGAAGAGMVWHASHNDLPPLPPQIPYLGDSVLVPPVVPAAPRYFNETPPASRRHVRNGNAQRNAVQRPRTSQSIGQIQVDAATTTEGPARTDFHGQATTQGQARMASEITPAATNISLLRTPRVISSVPRPNSTM</sequence>
<feature type="compositionally biased region" description="Basic and acidic residues" evidence="1">
    <location>
        <begin position="149"/>
        <end position="176"/>
    </location>
</feature>
<organism evidence="2 3">
    <name type="scientific">Sclerotinia nivalis</name>
    <dbReference type="NCBI Taxonomy" id="352851"/>
    <lineage>
        <taxon>Eukaryota</taxon>
        <taxon>Fungi</taxon>
        <taxon>Dikarya</taxon>
        <taxon>Ascomycota</taxon>
        <taxon>Pezizomycotina</taxon>
        <taxon>Leotiomycetes</taxon>
        <taxon>Helotiales</taxon>
        <taxon>Sclerotiniaceae</taxon>
        <taxon>Sclerotinia</taxon>
    </lineage>
</organism>
<reference evidence="2" key="1">
    <citation type="submission" date="2022-11" db="EMBL/GenBank/DDBJ databases">
        <title>Genome Resource of Sclerotinia nivalis Strain SnTB1, a Plant Pathogen Isolated from American Ginseng.</title>
        <authorList>
            <person name="Fan S."/>
        </authorList>
    </citation>
    <scope>NUCLEOTIDE SEQUENCE</scope>
    <source>
        <strain evidence="2">SnTB1</strain>
    </source>
</reference>
<keyword evidence="3" id="KW-1185">Reference proteome</keyword>
<dbReference type="Proteomes" id="UP001152300">
    <property type="component" value="Unassembled WGS sequence"/>
</dbReference>
<feature type="region of interest" description="Disordered" evidence="1">
    <location>
        <begin position="262"/>
        <end position="352"/>
    </location>
</feature>
<accession>A0A9X0AAE5</accession>
<gene>
    <name evidence="2" type="ORF">OCU04_012175</name>
</gene>
<feature type="region of interest" description="Disordered" evidence="1">
    <location>
        <begin position="482"/>
        <end position="513"/>
    </location>
</feature>
<name>A0A9X0AAE5_9HELO</name>
<feature type="compositionally biased region" description="Polar residues" evidence="1">
    <location>
        <begin position="495"/>
        <end position="513"/>
    </location>
</feature>
<dbReference type="OrthoDB" id="3438093at2759"/>
<evidence type="ECO:0000313" key="3">
    <source>
        <dbReference type="Proteomes" id="UP001152300"/>
    </source>
</evidence>
<feature type="compositionally biased region" description="Pro residues" evidence="1">
    <location>
        <begin position="294"/>
        <end position="313"/>
    </location>
</feature>
<comment type="caution">
    <text evidence="2">The sequence shown here is derived from an EMBL/GenBank/DDBJ whole genome shotgun (WGS) entry which is preliminary data.</text>
</comment>
<protein>
    <submittedName>
        <fullName evidence="2">Uncharacterized protein</fullName>
    </submittedName>
</protein>
<proteinExistence type="predicted"/>
<evidence type="ECO:0000313" key="2">
    <source>
        <dbReference type="EMBL" id="KAJ8059204.1"/>
    </source>
</evidence>
<feature type="region of interest" description="Disordered" evidence="1">
    <location>
        <begin position="118"/>
        <end position="184"/>
    </location>
</feature>
<evidence type="ECO:0000256" key="1">
    <source>
        <dbReference type="SAM" id="MobiDB-lite"/>
    </source>
</evidence>